<name>A4YAD5_SHEPC</name>
<dbReference type="eggNOG" id="COG1106">
    <property type="taxonomic scope" value="Bacteria"/>
</dbReference>
<dbReference type="Gene3D" id="3.40.50.300">
    <property type="entry name" value="P-loop containing nucleotide triphosphate hydrolases"/>
    <property type="match status" value="1"/>
</dbReference>
<dbReference type="SUPFAM" id="SSF52540">
    <property type="entry name" value="P-loop containing nucleoside triphosphate hydrolases"/>
    <property type="match status" value="1"/>
</dbReference>
<dbReference type="AlphaFoldDB" id="A4YAD5"/>
<proteinExistence type="predicted"/>
<feature type="domain" description="Endonuclease GajA/Old nuclease/RecF-like AAA" evidence="1">
    <location>
        <begin position="6"/>
        <end position="423"/>
    </location>
</feature>
<dbReference type="EMBL" id="CP000681">
    <property type="protein sequence ID" value="ABP76918.1"/>
    <property type="molecule type" value="Genomic_DNA"/>
</dbReference>
<dbReference type="Pfam" id="PF13175">
    <property type="entry name" value="AAA_15"/>
    <property type="match status" value="1"/>
</dbReference>
<dbReference type="InterPro" id="IPR051396">
    <property type="entry name" value="Bact_Antivir_Def_Nuclease"/>
</dbReference>
<dbReference type="HOGENOM" id="CLU_033692_0_0_6"/>
<dbReference type="STRING" id="319224.Sputcn32_3206"/>
<reference evidence="2" key="1">
    <citation type="submission" date="2007-04" db="EMBL/GenBank/DDBJ databases">
        <title>Complete sequence of Shewanella putrefaciens CN-32.</title>
        <authorList>
            <consortium name="US DOE Joint Genome Institute"/>
            <person name="Copeland A."/>
            <person name="Lucas S."/>
            <person name="Lapidus A."/>
            <person name="Barry K."/>
            <person name="Detter J.C."/>
            <person name="Glavina del Rio T."/>
            <person name="Hammon N."/>
            <person name="Israni S."/>
            <person name="Dalin E."/>
            <person name="Tice H."/>
            <person name="Pitluck S."/>
            <person name="Chain P."/>
            <person name="Malfatti S."/>
            <person name="Shin M."/>
            <person name="Vergez L."/>
            <person name="Schmutz J."/>
            <person name="Larimer F."/>
            <person name="Land M."/>
            <person name="Hauser L."/>
            <person name="Kyrpides N."/>
            <person name="Mikhailova N."/>
            <person name="Romine M.F."/>
            <person name="Fredrickson J."/>
            <person name="Tiedje J."/>
            <person name="Richardson P."/>
        </authorList>
    </citation>
    <scope>NUCLEOTIDE SEQUENCE [LARGE SCALE GENOMIC DNA]</scope>
    <source>
        <strain evidence="2">CN-32</strain>
    </source>
</reference>
<gene>
    <name evidence="2" type="ordered locus">Sputcn32_3206</name>
</gene>
<evidence type="ECO:0000313" key="2">
    <source>
        <dbReference type="EMBL" id="ABP76918.1"/>
    </source>
</evidence>
<dbReference type="InterPro" id="IPR027417">
    <property type="entry name" value="P-loop_NTPase"/>
</dbReference>
<organism evidence="2">
    <name type="scientific">Shewanella putrefaciens (strain CN-32 / ATCC BAA-453)</name>
    <dbReference type="NCBI Taxonomy" id="319224"/>
    <lineage>
        <taxon>Bacteria</taxon>
        <taxon>Pseudomonadati</taxon>
        <taxon>Pseudomonadota</taxon>
        <taxon>Gammaproteobacteria</taxon>
        <taxon>Alteromonadales</taxon>
        <taxon>Shewanellaceae</taxon>
        <taxon>Shewanella</taxon>
    </lineage>
</organism>
<dbReference type="PANTHER" id="PTHR43581:SF2">
    <property type="entry name" value="EXCINUCLEASE ATPASE SUBUNIT"/>
    <property type="match status" value="1"/>
</dbReference>
<dbReference type="PANTHER" id="PTHR43581">
    <property type="entry name" value="ATP/GTP PHOSPHATASE"/>
    <property type="match status" value="1"/>
</dbReference>
<sequence>MNTTLSEYSIENLYGLYNHSLKFNDGESIAILHGPNGVGKTALLRSITYLFNSDFSSLSKIPFSRLFAKLSDNTEIIVTRKGVTKEQLLKHSQELHKISIEIKSKDKTTTSFSLNEAQLRPELLPPWIVLSDDGSYIDERNGMLFPEEFLHQSLFGKNKQKEIRNRETATQILEKIKVHFVETNRLYRSNSDTTWKRKKEKEMVASVDECAKHLVVLISTALKDYGKKSQELDQSFPHRFISEPIAQMSLDKLKTRLNELASQLKKLRKIGLLDAEGIQPFDPESLDKVEKSKLEIMNLYVRDSEQKLAVFDNLSKRIQVLLDGLNSKFKNKNIQLNKERGLIARGPNDFDLSLSDLSSGEQHEIVLLYELLFKVAPNTLVLIDEPELSLHMTWQKSFLPELLSISREIGFSSILATHSPFIVGDRYDLLISLDTKNNNDSME</sequence>
<accession>A4YAD5</accession>
<dbReference type="InterPro" id="IPR041685">
    <property type="entry name" value="AAA_GajA/Old/RecF-like"/>
</dbReference>
<protein>
    <submittedName>
        <fullName evidence="2">ATPase</fullName>
    </submittedName>
</protein>
<dbReference type="KEGG" id="spc:Sputcn32_3206"/>
<evidence type="ECO:0000259" key="1">
    <source>
        <dbReference type="Pfam" id="PF13175"/>
    </source>
</evidence>